<dbReference type="GO" id="GO:0006520">
    <property type="term" value="P:amino acid metabolic process"/>
    <property type="evidence" value="ECO:0007669"/>
    <property type="project" value="InterPro"/>
</dbReference>
<name>A0A926HUG0_9FIRM</name>
<comment type="similarity">
    <text evidence="1">Belongs to the asparaginase 1 family.</text>
</comment>
<dbReference type="InterPro" id="IPR027474">
    <property type="entry name" value="L-asparaginase_N"/>
</dbReference>
<dbReference type="PROSITE" id="PS00917">
    <property type="entry name" value="ASN_GLN_ASE_2"/>
    <property type="match status" value="1"/>
</dbReference>
<dbReference type="InterPro" id="IPR027475">
    <property type="entry name" value="Asparaginase/glutaminase_AS2"/>
</dbReference>
<feature type="binding site" evidence="6">
    <location>
        <position position="55"/>
    </location>
    <ligand>
        <name>substrate</name>
    </ligand>
</feature>
<evidence type="ECO:0000256" key="4">
    <source>
        <dbReference type="ARBA" id="ARBA00049366"/>
    </source>
</evidence>
<evidence type="ECO:0000256" key="1">
    <source>
        <dbReference type="ARBA" id="ARBA00010518"/>
    </source>
</evidence>
<dbReference type="CDD" id="cd08963">
    <property type="entry name" value="L-asparaginase_I"/>
    <property type="match status" value="1"/>
</dbReference>
<dbReference type="Proteomes" id="UP000620366">
    <property type="component" value="Unassembled WGS sequence"/>
</dbReference>
<evidence type="ECO:0000256" key="6">
    <source>
        <dbReference type="PIRSR" id="PIRSR001220-2"/>
    </source>
</evidence>
<evidence type="ECO:0000313" key="11">
    <source>
        <dbReference type="EMBL" id="MBC8536253.1"/>
    </source>
</evidence>
<accession>A0A926HUG0</accession>
<dbReference type="InterPro" id="IPR006033">
    <property type="entry name" value="AsnA_fam"/>
</dbReference>
<dbReference type="Gene3D" id="3.40.50.40">
    <property type="match status" value="1"/>
</dbReference>
<protein>
    <recommendedName>
        <fullName evidence="2">asparaginase</fullName>
        <ecNumber evidence="2">3.5.1.1</ecNumber>
    </recommendedName>
</protein>
<dbReference type="InterPro" id="IPR037152">
    <property type="entry name" value="L-asparaginase_N_sf"/>
</dbReference>
<dbReference type="EC" id="3.5.1.1" evidence="2"/>
<dbReference type="InterPro" id="IPR020827">
    <property type="entry name" value="Asparaginase/glutaminase_AS1"/>
</dbReference>
<dbReference type="Pfam" id="PF17763">
    <property type="entry name" value="Asparaginase_C"/>
    <property type="match status" value="1"/>
</dbReference>
<dbReference type="GO" id="GO:0004067">
    <property type="term" value="F:asparaginase activity"/>
    <property type="evidence" value="ECO:0007669"/>
    <property type="project" value="UniProtKB-UniRule"/>
</dbReference>
<feature type="domain" description="Asparaginase/glutaminase C-terminal" evidence="10">
    <location>
        <begin position="204"/>
        <end position="320"/>
    </location>
</feature>
<evidence type="ECO:0000256" key="5">
    <source>
        <dbReference type="PIRSR" id="PIRSR001220-1"/>
    </source>
</evidence>
<evidence type="ECO:0000259" key="9">
    <source>
        <dbReference type="Pfam" id="PF00710"/>
    </source>
</evidence>
<dbReference type="PIRSF" id="PIRSF001220">
    <property type="entry name" value="L-ASNase_gatD"/>
    <property type="match status" value="1"/>
</dbReference>
<feature type="binding site" evidence="6">
    <location>
        <begin position="86"/>
        <end position="87"/>
    </location>
    <ligand>
        <name>substrate</name>
    </ligand>
</feature>
<sequence length="330" mass="35619">MAKRVLLLTTGGTIASRPGAQGLAPELGPAALLSYVPELGERFEIDCRAVLNLDSSNIQPEEWRIIANAVYEGLPGYDGIVVTHGTDTMAYTSSMLSFMLLNLTKPVVLTGSQLPIDEPLTDARINLHTAFSAVEAGIPGVSVAFDRKIIRGCRAVKVSTMGFDAFASVNAPCLAEVFADGLRLMSPSAAGSGETVLRDELCTDVFLLKLIPSTRPELFDQFLSMNYRGVVIEAFGAGGLHFIRRDLLSKLQQLEDAGIAVVTCSQCLFERSDFSLYEVGKLALERGVIEARDMTTEAAVTKLMWALGQCDTVEGVRRIFATNYAGEITL</sequence>
<dbReference type="FunFam" id="3.40.50.1170:FF:000001">
    <property type="entry name" value="L-asparaginase 2"/>
    <property type="match status" value="1"/>
</dbReference>
<evidence type="ECO:0000259" key="10">
    <source>
        <dbReference type="Pfam" id="PF17763"/>
    </source>
</evidence>
<gene>
    <name evidence="11" type="ORF">H8695_06045</name>
</gene>
<dbReference type="RefSeq" id="WP_249300011.1">
    <property type="nucleotide sequence ID" value="NZ_JACRSP010000002.1"/>
</dbReference>
<dbReference type="InterPro" id="IPR027473">
    <property type="entry name" value="L-asparaginase_C"/>
</dbReference>
<dbReference type="SMART" id="SM00870">
    <property type="entry name" value="Asparaginase"/>
    <property type="match status" value="1"/>
</dbReference>
<comment type="catalytic activity">
    <reaction evidence="4">
        <text>L-asparagine + H2O = L-aspartate + NH4(+)</text>
        <dbReference type="Rhea" id="RHEA:21016"/>
        <dbReference type="ChEBI" id="CHEBI:15377"/>
        <dbReference type="ChEBI" id="CHEBI:28938"/>
        <dbReference type="ChEBI" id="CHEBI:29991"/>
        <dbReference type="ChEBI" id="CHEBI:58048"/>
        <dbReference type="EC" id="3.5.1.1"/>
    </reaction>
</comment>
<dbReference type="InterPro" id="IPR040919">
    <property type="entry name" value="Asparaginase_C"/>
</dbReference>
<dbReference type="InterPro" id="IPR006034">
    <property type="entry name" value="Asparaginase/glutaminase-like"/>
</dbReference>
<dbReference type="SFLD" id="SFLDS00057">
    <property type="entry name" value="Glutaminase/Asparaginase"/>
    <property type="match status" value="1"/>
</dbReference>
<dbReference type="PANTHER" id="PTHR11707:SF28">
    <property type="entry name" value="60 KDA LYSOPHOSPHOLIPASE"/>
    <property type="match status" value="1"/>
</dbReference>
<evidence type="ECO:0000256" key="7">
    <source>
        <dbReference type="PROSITE-ProRule" id="PRU10099"/>
    </source>
</evidence>
<dbReference type="Pfam" id="PF00710">
    <property type="entry name" value="Asparaginase"/>
    <property type="match status" value="1"/>
</dbReference>
<dbReference type="PROSITE" id="PS00144">
    <property type="entry name" value="ASN_GLN_ASE_1"/>
    <property type="match status" value="1"/>
</dbReference>
<evidence type="ECO:0000313" key="12">
    <source>
        <dbReference type="Proteomes" id="UP000620366"/>
    </source>
</evidence>
<evidence type="ECO:0000256" key="2">
    <source>
        <dbReference type="ARBA" id="ARBA00012920"/>
    </source>
</evidence>
<feature type="active site" evidence="7">
    <location>
        <position position="13"/>
    </location>
</feature>
<organism evidence="11 12">
    <name type="scientific">Feifania hominis</name>
    <dbReference type="NCBI Taxonomy" id="2763660"/>
    <lineage>
        <taxon>Bacteria</taxon>
        <taxon>Bacillati</taxon>
        <taxon>Bacillota</taxon>
        <taxon>Clostridia</taxon>
        <taxon>Eubacteriales</taxon>
        <taxon>Feifaniaceae</taxon>
        <taxon>Feifania</taxon>
    </lineage>
</organism>
<dbReference type="PRINTS" id="PR00139">
    <property type="entry name" value="ASNGLNASE"/>
</dbReference>
<feature type="domain" description="L-asparaginase N-terminal" evidence="9">
    <location>
        <begin position="4"/>
        <end position="183"/>
    </location>
</feature>
<dbReference type="AlphaFoldDB" id="A0A926HUG0"/>
<feature type="active site" description="O-isoaspartyl threonine intermediate" evidence="5">
    <location>
        <position position="13"/>
    </location>
</feature>
<dbReference type="SUPFAM" id="SSF53774">
    <property type="entry name" value="Glutaminase/Asparaginase"/>
    <property type="match status" value="1"/>
</dbReference>
<dbReference type="PROSITE" id="PS51732">
    <property type="entry name" value="ASN_GLN_ASE_3"/>
    <property type="match status" value="1"/>
</dbReference>
<dbReference type="PANTHER" id="PTHR11707">
    <property type="entry name" value="L-ASPARAGINASE"/>
    <property type="match status" value="1"/>
</dbReference>
<evidence type="ECO:0000256" key="3">
    <source>
        <dbReference type="ARBA" id="ARBA00022801"/>
    </source>
</evidence>
<dbReference type="Gene3D" id="3.40.50.1170">
    <property type="entry name" value="L-asparaginase, N-terminal domain"/>
    <property type="match status" value="1"/>
</dbReference>
<comment type="caution">
    <text evidence="11">The sequence shown here is derived from an EMBL/GenBank/DDBJ whole genome shotgun (WGS) entry which is preliminary data.</text>
</comment>
<keyword evidence="3" id="KW-0378">Hydrolase</keyword>
<dbReference type="NCBIfam" id="TIGR00519">
    <property type="entry name" value="asnASE_I"/>
    <property type="match status" value="1"/>
</dbReference>
<proteinExistence type="inferred from homology"/>
<dbReference type="EMBL" id="JACRSP010000002">
    <property type="protein sequence ID" value="MBC8536253.1"/>
    <property type="molecule type" value="Genomic_DNA"/>
</dbReference>
<feature type="active site" evidence="8">
    <location>
        <position position="86"/>
    </location>
</feature>
<dbReference type="InterPro" id="IPR041725">
    <property type="entry name" value="L-asparaginase_I"/>
</dbReference>
<dbReference type="PIRSF" id="PIRSF500176">
    <property type="entry name" value="L_ASNase"/>
    <property type="match status" value="1"/>
</dbReference>
<reference evidence="11" key="1">
    <citation type="submission" date="2020-08" db="EMBL/GenBank/DDBJ databases">
        <title>Genome public.</title>
        <authorList>
            <person name="Liu C."/>
            <person name="Sun Q."/>
        </authorList>
    </citation>
    <scope>NUCLEOTIDE SEQUENCE</scope>
    <source>
        <strain evidence="11">BX7</strain>
    </source>
</reference>
<keyword evidence="12" id="KW-1185">Reference proteome</keyword>
<dbReference type="InterPro" id="IPR036152">
    <property type="entry name" value="Asp/glu_Ase-like_sf"/>
</dbReference>
<evidence type="ECO:0000256" key="8">
    <source>
        <dbReference type="PROSITE-ProRule" id="PRU10100"/>
    </source>
</evidence>